<proteinExistence type="predicted"/>
<dbReference type="InterPro" id="IPR001969">
    <property type="entry name" value="Aspartic_peptidase_AS"/>
</dbReference>
<protein>
    <submittedName>
        <fullName evidence="14">Polyprotein</fullName>
    </submittedName>
</protein>
<evidence type="ECO:0000256" key="9">
    <source>
        <dbReference type="ARBA" id="ARBA00022918"/>
    </source>
</evidence>
<dbReference type="PROSITE" id="PS00141">
    <property type="entry name" value="ASP_PROTEASE"/>
    <property type="match status" value="1"/>
</dbReference>
<dbReference type="SUPFAM" id="SSF56672">
    <property type="entry name" value="DNA/RNA polymerases"/>
    <property type="match status" value="1"/>
</dbReference>
<dbReference type="InterPro" id="IPR041588">
    <property type="entry name" value="Integrase_H2C2"/>
</dbReference>
<feature type="domain" description="Integrase catalytic" evidence="13">
    <location>
        <begin position="1134"/>
        <end position="1263"/>
    </location>
</feature>
<dbReference type="InterPro" id="IPR050951">
    <property type="entry name" value="Retrovirus_Pol_polyprotein"/>
</dbReference>
<keyword evidence="4" id="KW-0255">Endonuclease</keyword>
<dbReference type="Gene3D" id="3.10.10.10">
    <property type="entry name" value="HIV Type 1 Reverse Transcriptase, subunit A, domain 1"/>
    <property type="match status" value="1"/>
</dbReference>
<keyword evidence="8" id="KW-0229">DNA integration</keyword>
<feature type="domain" description="Reverse transcriptase" evidence="12">
    <location>
        <begin position="695"/>
        <end position="913"/>
    </location>
</feature>
<evidence type="ECO:0000256" key="10">
    <source>
        <dbReference type="ARBA" id="ARBA00023268"/>
    </source>
</evidence>
<dbReference type="Gene3D" id="3.30.420.10">
    <property type="entry name" value="Ribonuclease H-like superfamily/Ribonuclease H"/>
    <property type="match status" value="1"/>
</dbReference>
<keyword evidence="2" id="KW-0548">Nucleotidyltransferase</keyword>
<keyword evidence="3" id="KW-0540">Nuclease</keyword>
<dbReference type="GO" id="GO:0003964">
    <property type="term" value="F:RNA-directed DNA polymerase activity"/>
    <property type="evidence" value="ECO:0007669"/>
    <property type="project" value="UniProtKB-KW"/>
</dbReference>
<keyword evidence="7" id="KW-0694">RNA-binding</keyword>
<evidence type="ECO:0000256" key="2">
    <source>
        <dbReference type="ARBA" id="ARBA00022695"/>
    </source>
</evidence>
<feature type="region of interest" description="Disordered" evidence="11">
    <location>
        <begin position="69"/>
        <end position="124"/>
    </location>
</feature>
<dbReference type="Pfam" id="PF08284">
    <property type="entry name" value="RVP_2"/>
    <property type="match status" value="1"/>
</dbReference>
<keyword evidence="1" id="KW-0808">Transferase</keyword>
<dbReference type="InterPro" id="IPR043502">
    <property type="entry name" value="DNA/RNA_pol_sf"/>
</dbReference>
<keyword evidence="9" id="KW-0695">RNA-directed DNA polymerase</keyword>
<dbReference type="InterPro" id="IPR000477">
    <property type="entry name" value="RT_dom"/>
</dbReference>
<evidence type="ECO:0000259" key="12">
    <source>
        <dbReference type="PROSITE" id="PS50878"/>
    </source>
</evidence>
<dbReference type="InterPro" id="IPR043128">
    <property type="entry name" value="Rev_trsase/Diguanyl_cyclase"/>
</dbReference>
<feature type="compositionally biased region" description="Polar residues" evidence="11">
    <location>
        <begin position="74"/>
        <end position="85"/>
    </location>
</feature>
<dbReference type="GO" id="GO:0004519">
    <property type="term" value="F:endonuclease activity"/>
    <property type="evidence" value="ECO:0007669"/>
    <property type="project" value="UniProtKB-KW"/>
</dbReference>
<dbReference type="Pfam" id="PF17921">
    <property type="entry name" value="Integrase_H2C2"/>
    <property type="match status" value="1"/>
</dbReference>
<dbReference type="PANTHER" id="PTHR37984">
    <property type="entry name" value="PROTEIN CBG26694"/>
    <property type="match status" value="1"/>
</dbReference>
<dbReference type="PANTHER" id="PTHR37984:SF5">
    <property type="entry name" value="PROTEIN NYNRIN-LIKE"/>
    <property type="match status" value="1"/>
</dbReference>
<evidence type="ECO:0000259" key="13">
    <source>
        <dbReference type="PROSITE" id="PS50994"/>
    </source>
</evidence>
<gene>
    <name evidence="14" type="primary">OJ1187_E11.7</name>
</gene>
<dbReference type="InterPro" id="IPR021109">
    <property type="entry name" value="Peptidase_aspartic_dom_sf"/>
</dbReference>
<keyword evidence="10" id="KW-0511">Multifunctional enzyme</keyword>
<dbReference type="CDD" id="cd00303">
    <property type="entry name" value="retropepsin_like"/>
    <property type="match status" value="1"/>
</dbReference>
<evidence type="ECO:0000313" key="15">
    <source>
        <dbReference type="Proteomes" id="UP000000763"/>
    </source>
</evidence>
<dbReference type="InterPro" id="IPR036397">
    <property type="entry name" value="RNaseH_sf"/>
</dbReference>
<dbReference type="GO" id="GO:0003723">
    <property type="term" value="F:RNA binding"/>
    <property type="evidence" value="ECO:0007669"/>
    <property type="project" value="UniProtKB-KW"/>
</dbReference>
<dbReference type="Proteomes" id="UP000000763">
    <property type="component" value="Chromosome 5"/>
</dbReference>
<dbReference type="SUPFAM" id="SSF50630">
    <property type="entry name" value="Acid proteases"/>
    <property type="match status" value="1"/>
</dbReference>
<dbReference type="Pfam" id="PF00078">
    <property type="entry name" value="RVT_1"/>
    <property type="match status" value="1"/>
</dbReference>
<dbReference type="EMBL" id="AC108499">
    <property type="protein sequence ID" value="AAU43957.1"/>
    <property type="molecule type" value="Genomic_DNA"/>
</dbReference>
<keyword evidence="6" id="KW-0460">Magnesium</keyword>
<evidence type="ECO:0000256" key="11">
    <source>
        <dbReference type="SAM" id="MobiDB-lite"/>
    </source>
</evidence>
<dbReference type="PROSITE" id="PS50878">
    <property type="entry name" value="RT_POL"/>
    <property type="match status" value="1"/>
</dbReference>
<dbReference type="Pfam" id="PF17919">
    <property type="entry name" value="RT_RNaseH_2"/>
    <property type="match status" value="1"/>
</dbReference>
<evidence type="ECO:0000256" key="1">
    <source>
        <dbReference type="ARBA" id="ARBA00022679"/>
    </source>
</evidence>
<sequence>MAKQNEGFEKTLLEIQAAIGTMVVKQGETQEMLLKLDKSVAGWRPQVDAAIQGLQHDMEELKLHVLKLEKQSEEGGNSSNTSQASRMAEEGSHQTPLLPTPSTPPLFSGTAASELGPDGHRVANFHRGKASGVVHTLGPPPVKGTYQIPTEFSVPHGIEFGANSSRGNRDLHGEQGFNHRLPKLDFPQFDGSDPQGWRLRCEHYFGVYGTHPNLWVWVATIYFMGRAASWLRSSRAHEVFVDWGRFCEAVNRKFDRNQHRQLIRQLDQIKQTGSVSEFYEWFDDLMNQLLTYDPMYNTLNLVHQFIEGLRFDIRKAVLLHCPKDLESALVLALLQEELSERNQEQRKFGDGSQKFKNAYPLPLPPTKALKSEEKKGGELNRGTNLSDKVSALRSFRRAQGLCYLCAEKWSPTHKCSGTVQLHAVQELFALFPDNVNEDQAGISSEDSDSSLLAMSVHAVQGTDSQSTIRLQGKIQGLNILMLVDSGSSASFVSDQLADRLTGVQFLAHPLSVKVANGQVLHCQKEMPSAEWFVSGQKFLTTFKVVALGGYDAILGMDWLTKYSPMHIDWQLKSIHLIVMGHEVLLRGVQSNTSDCALISSQHLQHLHSIDSVAGLVHLCAALSDSTDQLSSIPDAVQSLVQEFSHLFEEPSGLPPARDYDHTIPLIPGAVPVNVRPYRYTPAQKDEIEKQVKDMLQKGIIQPSASPFSSPVLLVKKKDGTWRFCVDYRHLNAITVKNKYPLPIIDELMDELAGACWFSKLDLRLGYHQIRMAVGEEAKTAFKTHNGHFEFKVLPFGLTSAPATFQGVMNTVLADQLRQNVLVFVDDILVYSRTLEEHKNHLRQVFETLRQPFIWTQHHQKAFDTLKQSLISAPVLVMPDFQKMFVVETDASDRGIGAVLMQDQHPVAFLSKALGPRTQVLSTYEKESLAIILAVDHWRSYLQHEEFLIRTDHRSLAFLDNQRLTTSWQHKAMTKLLGLRYRIVYKKGLENGAADALSRRSSDGLPILSALSVGLPDWLQDVVSGYKSDPEALQLLHSFKEGTPHSAHFELQNGILYFKKRVWVGNNRQFQQQVLANLHTAALGGHSGIQVTYQRVKQLFAWPGLRQTVQDFVHSCVVCQQAKPEHVPYPGLLQPVQIPEHAWQVISMDFIEGLPRSASYNSILVIVDKFTKFAHFLPLSHPFTAVSVAQLFMDRIHSIHGLPLAIISDRDRVFTSIFLEGIVSAFWHSITNELFLSSTNGWANGARESMFGNVSALFCSCLSI</sequence>
<accession>Q65XD2</accession>
<dbReference type="Pfam" id="PF03732">
    <property type="entry name" value="Retrotrans_gag"/>
    <property type="match status" value="1"/>
</dbReference>
<reference evidence="15" key="2">
    <citation type="journal article" date="2008" name="Nucleic Acids Res.">
        <title>The rice annotation project database (RAP-DB): 2008 update.</title>
        <authorList>
            <consortium name="The rice annotation project (RAP)"/>
        </authorList>
    </citation>
    <scope>GENOME REANNOTATION</scope>
    <source>
        <strain evidence="15">cv. Nipponbare</strain>
    </source>
</reference>
<name>Q65XD2_ORYSJ</name>
<dbReference type="CDD" id="cd01647">
    <property type="entry name" value="RT_LTR"/>
    <property type="match status" value="1"/>
</dbReference>
<dbReference type="Gene3D" id="2.40.70.10">
    <property type="entry name" value="Acid Proteases"/>
    <property type="match status" value="1"/>
</dbReference>
<organism evidence="14 15">
    <name type="scientific">Oryza sativa subsp. japonica</name>
    <name type="common">Rice</name>
    <dbReference type="NCBI Taxonomy" id="39947"/>
    <lineage>
        <taxon>Eukaryota</taxon>
        <taxon>Viridiplantae</taxon>
        <taxon>Streptophyta</taxon>
        <taxon>Embryophyta</taxon>
        <taxon>Tracheophyta</taxon>
        <taxon>Spermatophyta</taxon>
        <taxon>Magnoliopsida</taxon>
        <taxon>Liliopsida</taxon>
        <taxon>Poales</taxon>
        <taxon>Poaceae</taxon>
        <taxon>BOP clade</taxon>
        <taxon>Oryzoideae</taxon>
        <taxon>Oryzeae</taxon>
        <taxon>Oryzinae</taxon>
        <taxon>Oryza</taxon>
        <taxon>Oryza sativa</taxon>
    </lineage>
</organism>
<dbReference type="Gene3D" id="3.10.20.370">
    <property type="match status" value="1"/>
</dbReference>
<dbReference type="AlphaFoldDB" id="Q65XD2"/>
<dbReference type="Gene3D" id="1.10.340.70">
    <property type="match status" value="1"/>
</dbReference>
<evidence type="ECO:0000256" key="6">
    <source>
        <dbReference type="ARBA" id="ARBA00022842"/>
    </source>
</evidence>
<evidence type="ECO:0000256" key="5">
    <source>
        <dbReference type="ARBA" id="ARBA00022801"/>
    </source>
</evidence>
<dbReference type="GO" id="GO:0004190">
    <property type="term" value="F:aspartic-type endopeptidase activity"/>
    <property type="evidence" value="ECO:0007669"/>
    <property type="project" value="InterPro"/>
</dbReference>
<dbReference type="InterPro" id="IPR001584">
    <property type="entry name" value="Integrase_cat-core"/>
</dbReference>
<evidence type="ECO:0000256" key="4">
    <source>
        <dbReference type="ARBA" id="ARBA00022759"/>
    </source>
</evidence>
<dbReference type="PROSITE" id="PS50994">
    <property type="entry name" value="INTEGRASE"/>
    <property type="match status" value="1"/>
</dbReference>
<dbReference type="Gene3D" id="3.30.70.270">
    <property type="match status" value="1"/>
</dbReference>
<dbReference type="CDD" id="cd09274">
    <property type="entry name" value="RNase_HI_RT_Ty3"/>
    <property type="match status" value="1"/>
</dbReference>
<keyword evidence="5" id="KW-0378">Hydrolase</keyword>
<dbReference type="InterPro" id="IPR012337">
    <property type="entry name" value="RNaseH-like_sf"/>
</dbReference>
<evidence type="ECO:0000313" key="14">
    <source>
        <dbReference type="EMBL" id="AAU43957.1"/>
    </source>
</evidence>
<evidence type="ECO:0000256" key="7">
    <source>
        <dbReference type="ARBA" id="ARBA00022884"/>
    </source>
</evidence>
<dbReference type="InterPro" id="IPR005162">
    <property type="entry name" value="Retrotrans_gag_dom"/>
</dbReference>
<dbReference type="GO" id="GO:0006508">
    <property type="term" value="P:proteolysis"/>
    <property type="evidence" value="ECO:0007669"/>
    <property type="project" value="InterPro"/>
</dbReference>
<evidence type="ECO:0000256" key="8">
    <source>
        <dbReference type="ARBA" id="ARBA00022908"/>
    </source>
</evidence>
<reference evidence="15" key="1">
    <citation type="journal article" date="2005" name="Nature">
        <title>The map-based sequence of the rice genome.</title>
        <authorList>
            <consortium name="International rice genome sequencing project (IRGSP)"/>
            <person name="Matsumoto T."/>
            <person name="Wu J."/>
            <person name="Kanamori H."/>
            <person name="Katayose Y."/>
            <person name="Fujisawa M."/>
            <person name="Namiki N."/>
            <person name="Mizuno H."/>
            <person name="Yamamoto K."/>
            <person name="Antonio B.A."/>
            <person name="Baba T."/>
            <person name="Sakata K."/>
            <person name="Nagamura Y."/>
            <person name="Aoki H."/>
            <person name="Arikawa K."/>
            <person name="Arita K."/>
            <person name="Bito T."/>
            <person name="Chiden Y."/>
            <person name="Fujitsuka N."/>
            <person name="Fukunaka R."/>
            <person name="Hamada M."/>
            <person name="Harada C."/>
            <person name="Hayashi A."/>
            <person name="Hijishita S."/>
            <person name="Honda M."/>
            <person name="Hosokawa S."/>
            <person name="Ichikawa Y."/>
            <person name="Idonuma A."/>
            <person name="Iijima M."/>
            <person name="Ikeda M."/>
            <person name="Ikeno M."/>
            <person name="Ito K."/>
            <person name="Ito S."/>
            <person name="Ito T."/>
            <person name="Ito Y."/>
            <person name="Ito Y."/>
            <person name="Iwabuchi A."/>
            <person name="Kamiya K."/>
            <person name="Karasawa W."/>
            <person name="Kurita K."/>
            <person name="Katagiri S."/>
            <person name="Kikuta A."/>
            <person name="Kobayashi H."/>
            <person name="Kobayashi N."/>
            <person name="Machita K."/>
            <person name="Maehara T."/>
            <person name="Masukawa M."/>
            <person name="Mizubayashi T."/>
            <person name="Mukai Y."/>
            <person name="Nagasaki H."/>
            <person name="Nagata Y."/>
            <person name="Naito S."/>
            <person name="Nakashima M."/>
            <person name="Nakama Y."/>
            <person name="Nakamichi Y."/>
            <person name="Nakamura M."/>
            <person name="Meguro A."/>
            <person name="Negishi M."/>
            <person name="Ohta I."/>
            <person name="Ohta T."/>
            <person name="Okamoto M."/>
            <person name="Ono N."/>
            <person name="Saji S."/>
            <person name="Sakaguchi M."/>
            <person name="Sakai K."/>
            <person name="Shibata M."/>
            <person name="Shimokawa T."/>
            <person name="Song J."/>
            <person name="Takazaki Y."/>
            <person name="Terasawa K."/>
            <person name="Tsugane M."/>
            <person name="Tsuji K."/>
            <person name="Ueda S."/>
            <person name="Waki K."/>
            <person name="Yamagata H."/>
            <person name="Yamamoto M."/>
            <person name="Yamamoto S."/>
            <person name="Yamane H."/>
            <person name="Yoshiki S."/>
            <person name="Yoshihara R."/>
            <person name="Yukawa K."/>
            <person name="Zhong H."/>
            <person name="Yano M."/>
            <person name="Yuan Q."/>
            <person name="Ouyang S."/>
            <person name="Liu J."/>
            <person name="Jones K.M."/>
            <person name="Gansberger K."/>
            <person name="Moffat K."/>
            <person name="Hill J."/>
            <person name="Bera J."/>
            <person name="Fadrosh D."/>
            <person name="Jin S."/>
            <person name="Johri S."/>
            <person name="Kim M."/>
            <person name="Overton L."/>
            <person name="Reardon M."/>
            <person name="Tsitrin T."/>
            <person name="Vuong H."/>
            <person name="Weaver B."/>
            <person name="Ciecko A."/>
            <person name="Tallon L."/>
            <person name="Jackson J."/>
            <person name="Pai G."/>
            <person name="Aken S.V."/>
            <person name="Utterback T."/>
            <person name="Reidmuller S."/>
            <person name="Feldblyum T."/>
            <person name="Hsiao J."/>
            <person name="Zismann V."/>
            <person name="Iobst S."/>
            <person name="de Vazeille A.R."/>
            <person name="Buell C.R."/>
            <person name="Ying K."/>
            <person name="Li Y."/>
            <person name="Lu T."/>
            <person name="Huang Y."/>
            <person name="Zhao Q."/>
            <person name="Feng Q."/>
            <person name="Zhang L."/>
            <person name="Zhu J."/>
            <person name="Weng Q."/>
            <person name="Mu J."/>
            <person name="Lu Y."/>
            <person name="Fan D."/>
            <person name="Liu Y."/>
            <person name="Guan J."/>
            <person name="Zhang Y."/>
            <person name="Yu S."/>
            <person name="Liu X."/>
            <person name="Zhang Y."/>
            <person name="Hong G."/>
            <person name="Han B."/>
            <person name="Choisne N."/>
            <person name="Demange N."/>
            <person name="Orjeda G."/>
            <person name="Samain S."/>
            <person name="Cattolico L."/>
            <person name="Pelletier E."/>
            <person name="Couloux A."/>
            <person name="Segurens B."/>
            <person name="Wincker P."/>
            <person name="D'Hont A."/>
            <person name="Scarpelli C."/>
            <person name="Weissenbach J."/>
            <person name="Salanoubat M."/>
            <person name="Quetier F."/>
            <person name="Yu Y."/>
            <person name="Kim H.R."/>
            <person name="Rambo T."/>
            <person name="Currie J."/>
            <person name="Collura K."/>
            <person name="Luo M."/>
            <person name="Yang T."/>
            <person name="Ammiraju J.S.S."/>
            <person name="Engler F."/>
            <person name="Soderlund C."/>
            <person name="Wing R.A."/>
            <person name="Palmer L.E."/>
            <person name="de la Bastide M."/>
            <person name="Spiegel L."/>
            <person name="Nascimento L."/>
            <person name="Zutavern T."/>
            <person name="O'Shaughnessy A."/>
            <person name="Dike S."/>
            <person name="Dedhia N."/>
            <person name="Preston R."/>
            <person name="Balija V."/>
            <person name="McCombie W.R."/>
            <person name="Chow T."/>
            <person name="Chen H."/>
            <person name="Chung M."/>
            <person name="Chen C."/>
            <person name="Shaw J."/>
            <person name="Wu H."/>
            <person name="Hsiao K."/>
            <person name="Chao Y."/>
            <person name="Chu M."/>
            <person name="Cheng C."/>
            <person name="Hour A."/>
            <person name="Lee P."/>
            <person name="Lin S."/>
            <person name="Lin Y."/>
            <person name="Liou J."/>
            <person name="Liu S."/>
            <person name="Hsing Y."/>
            <person name="Raghuvanshi S."/>
            <person name="Mohanty A."/>
            <person name="Bharti A.K."/>
            <person name="Gaur A."/>
            <person name="Gupta V."/>
            <person name="Kumar D."/>
            <person name="Ravi V."/>
            <person name="Vij S."/>
            <person name="Kapur A."/>
            <person name="Khurana P."/>
            <person name="Khurana P."/>
            <person name="Khurana J.P."/>
            <person name="Tyagi A.K."/>
            <person name="Gaikwad K."/>
            <person name="Singh A."/>
            <person name="Dalal V."/>
            <person name="Srivastava S."/>
            <person name="Dixit A."/>
            <person name="Pal A.K."/>
            <person name="Ghazi I.A."/>
            <person name="Yadav M."/>
            <person name="Pandit A."/>
            <person name="Bhargava A."/>
            <person name="Sureshbabu K."/>
            <person name="Batra K."/>
            <person name="Sharma T.R."/>
            <person name="Mohapatra T."/>
            <person name="Singh N.K."/>
            <person name="Messing J."/>
            <person name="Nelson A.B."/>
            <person name="Fuks G."/>
            <person name="Kavchok S."/>
            <person name="Keizer G."/>
            <person name="Linton E."/>
            <person name="Llaca V."/>
            <person name="Song R."/>
            <person name="Tanyolac B."/>
            <person name="Young S."/>
            <person name="Ho-Il K."/>
            <person name="Hahn J.H."/>
            <person name="Sangsakoo G."/>
            <person name="Vanavichit A."/>
            <person name="de Mattos Luiz.A.T."/>
            <person name="Zimmer P.D."/>
            <person name="Malone G."/>
            <person name="Dellagostin O."/>
            <person name="de Oliveira A.C."/>
            <person name="Bevan M."/>
            <person name="Bancroft I."/>
            <person name="Minx P."/>
            <person name="Cordum H."/>
            <person name="Wilson R."/>
            <person name="Cheng Z."/>
            <person name="Jin W."/>
            <person name="Jiang J."/>
            <person name="Leong S.A."/>
            <person name="Iwama H."/>
            <person name="Gojobori T."/>
            <person name="Itoh T."/>
            <person name="Niimura Y."/>
            <person name="Fujii Y."/>
            <person name="Habara T."/>
            <person name="Sakai H."/>
            <person name="Sato Y."/>
            <person name="Wilson G."/>
            <person name="Kumar K."/>
            <person name="McCouch S."/>
            <person name="Juretic N."/>
            <person name="Hoen D."/>
            <person name="Wright S."/>
            <person name="Bruskiewich R."/>
            <person name="Bureau T."/>
            <person name="Miyao A."/>
            <person name="Hirochika H."/>
            <person name="Nishikawa T."/>
            <person name="Kadowaki K."/>
            <person name="Sugiura M."/>
            <person name="Burr B."/>
            <person name="Sasaki T."/>
        </authorList>
    </citation>
    <scope>NUCLEOTIDE SEQUENCE [LARGE SCALE GENOMIC DNA]</scope>
    <source>
        <strain evidence="15">cv. Nipponbare</strain>
    </source>
</reference>
<evidence type="ECO:0000256" key="3">
    <source>
        <dbReference type="ARBA" id="ARBA00022722"/>
    </source>
</evidence>
<dbReference type="SUPFAM" id="SSF53098">
    <property type="entry name" value="Ribonuclease H-like"/>
    <property type="match status" value="1"/>
</dbReference>
<dbReference type="InterPro" id="IPR041577">
    <property type="entry name" value="RT_RNaseH_2"/>
</dbReference>
<dbReference type="GO" id="GO:0015074">
    <property type="term" value="P:DNA integration"/>
    <property type="evidence" value="ECO:0007669"/>
    <property type="project" value="UniProtKB-KW"/>
</dbReference>